<dbReference type="PANTHER" id="PTHR35986">
    <property type="entry name" value="EXPRESSED PROTEIN"/>
    <property type="match status" value="1"/>
</dbReference>
<reference evidence="2" key="1">
    <citation type="submission" date="2018-02" db="EMBL/GenBank/DDBJ databases">
        <title>Rhizophora mucronata_Transcriptome.</title>
        <authorList>
            <person name="Meera S.P."/>
            <person name="Sreeshan A."/>
            <person name="Augustine A."/>
        </authorList>
    </citation>
    <scope>NUCLEOTIDE SEQUENCE</scope>
    <source>
        <tissue evidence="2">Leaf</tissue>
    </source>
</reference>
<feature type="region of interest" description="Disordered" evidence="1">
    <location>
        <begin position="200"/>
        <end position="234"/>
    </location>
</feature>
<dbReference type="PANTHER" id="PTHR35986:SF1">
    <property type="entry name" value="OS10G0430800 PROTEIN"/>
    <property type="match status" value="1"/>
</dbReference>
<feature type="compositionally biased region" description="Basic residues" evidence="1">
    <location>
        <begin position="216"/>
        <end position="227"/>
    </location>
</feature>
<dbReference type="EMBL" id="GGEC01022666">
    <property type="protein sequence ID" value="MBX03150.1"/>
    <property type="molecule type" value="Transcribed_RNA"/>
</dbReference>
<evidence type="ECO:0000256" key="1">
    <source>
        <dbReference type="SAM" id="MobiDB-lite"/>
    </source>
</evidence>
<dbReference type="AlphaFoldDB" id="A0A2P2KBP1"/>
<accession>A0A2P2KBP1</accession>
<organism evidence="2">
    <name type="scientific">Rhizophora mucronata</name>
    <name type="common">Asiatic mangrove</name>
    <dbReference type="NCBI Taxonomy" id="61149"/>
    <lineage>
        <taxon>Eukaryota</taxon>
        <taxon>Viridiplantae</taxon>
        <taxon>Streptophyta</taxon>
        <taxon>Embryophyta</taxon>
        <taxon>Tracheophyta</taxon>
        <taxon>Spermatophyta</taxon>
        <taxon>Magnoliopsida</taxon>
        <taxon>eudicotyledons</taxon>
        <taxon>Gunneridae</taxon>
        <taxon>Pentapetalae</taxon>
        <taxon>rosids</taxon>
        <taxon>fabids</taxon>
        <taxon>Malpighiales</taxon>
        <taxon>Rhizophoraceae</taxon>
        <taxon>Rhizophora</taxon>
    </lineage>
</organism>
<proteinExistence type="predicted"/>
<protein>
    <submittedName>
        <fullName evidence="2">Uncharacterized protein MANES_03G177200</fullName>
    </submittedName>
</protein>
<name>A0A2P2KBP1_RHIMU</name>
<evidence type="ECO:0000313" key="2">
    <source>
        <dbReference type="EMBL" id="MBX03150.1"/>
    </source>
</evidence>
<sequence>MGEVLAVLEQNLRSRKEKLTPQEANVLLSCKSKAVRDFTSAAVVGAAVTWAGTWKLSGPARLFFSGGAATLLGLWKFGRALDSCLDHIISLDGTRMQRELAYIMVRKYQDNPSMIQYMQRIFYTEKVFDDSSADEPILRWRFRNFFSDNAAYSQNVRDTGSQSNSDACIDTDIRKMNLGADVMEDPLDVIFGHEAPVEEIHHSGTSSSPARGLTGSHKRSHRRRRMHLHENFVG</sequence>